<dbReference type="InterPro" id="IPR036291">
    <property type="entry name" value="NAD(P)-bd_dom_sf"/>
</dbReference>
<dbReference type="VEuPathDB" id="FungiDB:ASPACDRAFT_118578"/>
<name>A0A1L9WW56_ASPA1</name>
<protein>
    <submittedName>
        <fullName evidence="4">Uncharacterized protein</fullName>
    </submittedName>
</protein>
<proteinExistence type="inferred from homology"/>
<dbReference type="AlphaFoldDB" id="A0A1L9WW56"/>
<keyword evidence="5" id="KW-1185">Reference proteome</keyword>
<gene>
    <name evidence="4" type="ORF">ASPACDRAFT_118578</name>
</gene>
<accession>A0A1L9WW56</accession>
<evidence type="ECO:0000256" key="3">
    <source>
        <dbReference type="ARBA" id="ARBA00023002"/>
    </source>
</evidence>
<dbReference type="OMA" id="PHCGNYV"/>
<dbReference type="PRINTS" id="PR00081">
    <property type="entry name" value="GDHRDH"/>
</dbReference>
<evidence type="ECO:0000313" key="4">
    <source>
        <dbReference type="EMBL" id="OJK00374.1"/>
    </source>
</evidence>
<dbReference type="EMBL" id="KV878976">
    <property type="protein sequence ID" value="OJK00374.1"/>
    <property type="molecule type" value="Genomic_DNA"/>
</dbReference>
<sequence>MTSESKDPEIETNDSFHELSPTAITIMSCQVEGTALITGAGSGIGEQTALHLAANGISALTLVDIDPSGLDHVQQALQASHPTVQVLIMPADVTDEAAVEAAFQETVAAFQRVDIVINAAGVGQPFQSTPDLSKEDWEKVIRVNLTGVWLCQRAAIRQMLAQEPRNVRQGRGVIVNIASALGLTTPSTMLPTTAYVSSKHAVMGLTKSDARIYAAEGIRINAVCPGWFRTSLIQSELDSGELSAEILSAPVQRVAETEEIASAILFLASPMSSFVYGTGLMVDGGYSL</sequence>
<dbReference type="STRING" id="690307.A0A1L9WW56"/>
<dbReference type="PANTHER" id="PTHR24321">
    <property type="entry name" value="DEHYDROGENASES, SHORT CHAIN"/>
    <property type="match status" value="1"/>
</dbReference>
<dbReference type="PANTHER" id="PTHR24321:SF12">
    <property type="entry name" value="SHORT-CHAIN DEHYDROGENASE_REDUCTASE FAMILY, PUTATIVE (AFU_ORTHOLOGUE AFUA_5G14340)-RELATED"/>
    <property type="match status" value="1"/>
</dbReference>
<evidence type="ECO:0000313" key="5">
    <source>
        <dbReference type="Proteomes" id="UP000184546"/>
    </source>
</evidence>
<keyword evidence="3" id="KW-0560">Oxidoreductase</keyword>
<dbReference type="Proteomes" id="UP000184546">
    <property type="component" value="Unassembled WGS sequence"/>
</dbReference>
<comment type="similarity">
    <text evidence="1">Belongs to the short-chain dehydrogenases/reductases (SDR) family.</text>
</comment>
<dbReference type="SUPFAM" id="SSF51735">
    <property type="entry name" value="NAD(P)-binding Rossmann-fold domains"/>
    <property type="match status" value="1"/>
</dbReference>
<dbReference type="InterPro" id="IPR002347">
    <property type="entry name" value="SDR_fam"/>
</dbReference>
<evidence type="ECO:0000256" key="2">
    <source>
        <dbReference type="ARBA" id="ARBA00022857"/>
    </source>
</evidence>
<dbReference type="PROSITE" id="PS51257">
    <property type="entry name" value="PROKAR_LIPOPROTEIN"/>
    <property type="match status" value="1"/>
</dbReference>
<evidence type="ECO:0000256" key="1">
    <source>
        <dbReference type="ARBA" id="ARBA00006484"/>
    </source>
</evidence>
<dbReference type="RefSeq" id="XP_020056713.1">
    <property type="nucleotide sequence ID" value="XM_020196181.1"/>
</dbReference>
<dbReference type="CDD" id="cd05233">
    <property type="entry name" value="SDR_c"/>
    <property type="match status" value="1"/>
</dbReference>
<reference evidence="5" key="1">
    <citation type="journal article" date="2017" name="Genome Biol.">
        <title>Comparative genomics reveals high biological diversity and specific adaptations in the industrially and medically important fungal genus Aspergillus.</title>
        <authorList>
            <person name="de Vries R.P."/>
            <person name="Riley R."/>
            <person name="Wiebenga A."/>
            <person name="Aguilar-Osorio G."/>
            <person name="Amillis S."/>
            <person name="Uchima C.A."/>
            <person name="Anderluh G."/>
            <person name="Asadollahi M."/>
            <person name="Askin M."/>
            <person name="Barry K."/>
            <person name="Battaglia E."/>
            <person name="Bayram O."/>
            <person name="Benocci T."/>
            <person name="Braus-Stromeyer S.A."/>
            <person name="Caldana C."/>
            <person name="Canovas D."/>
            <person name="Cerqueira G.C."/>
            <person name="Chen F."/>
            <person name="Chen W."/>
            <person name="Choi C."/>
            <person name="Clum A."/>
            <person name="Dos Santos R.A."/>
            <person name="Damasio A.R."/>
            <person name="Diallinas G."/>
            <person name="Emri T."/>
            <person name="Fekete E."/>
            <person name="Flipphi M."/>
            <person name="Freyberg S."/>
            <person name="Gallo A."/>
            <person name="Gournas C."/>
            <person name="Habgood R."/>
            <person name="Hainaut M."/>
            <person name="Harispe M.L."/>
            <person name="Henrissat B."/>
            <person name="Hilden K.S."/>
            <person name="Hope R."/>
            <person name="Hossain A."/>
            <person name="Karabika E."/>
            <person name="Karaffa L."/>
            <person name="Karanyi Z."/>
            <person name="Krasevec N."/>
            <person name="Kuo A."/>
            <person name="Kusch H."/>
            <person name="LaButti K."/>
            <person name="Lagendijk E.L."/>
            <person name="Lapidus A."/>
            <person name="Levasseur A."/>
            <person name="Lindquist E."/>
            <person name="Lipzen A."/>
            <person name="Logrieco A.F."/>
            <person name="MacCabe A."/>
            <person name="Maekelae M.R."/>
            <person name="Malavazi I."/>
            <person name="Melin P."/>
            <person name="Meyer V."/>
            <person name="Mielnichuk N."/>
            <person name="Miskei M."/>
            <person name="Molnar A.P."/>
            <person name="Mule G."/>
            <person name="Ngan C.Y."/>
            <person name="Orejas M."/>
            <person name="Orosz E."/>
            <person name="Ouedraogo J.P."/>
            <person name="Overkamp K.M."/>
            <person name="Park H.-S."/>
            <person name="Perrone G."/>
            <person name="Piumi F."/>
            <person name="Punt P.J."/>
            <person name="Ram A.F."/>
            <person name="Ramon A."/>
            <person name="Rauscher S."/>
            <person name="Record E."/>
            <person name="Riano-Pachon D.M."/>
            <person name="Robert V."/>
            <person name="Roehrig J."/>
            <person name="Ruller R."/>
            <person name="Salamov A."/>
            <person name="Salih N.S."/>
            <person name="Samson R.A."/>
            <person name="Sandor E."/>
            <person name="Sanguinetti M."/>
            <person name="Schuetze T."/>
            <person name="Sepcic K."/>
            <person name="Shelest E."/>
            <person name="Sherlock G."/>
            <person name="Sophianopoulou V."/>
            <person name="Squina F.M."/>
            <person name="Sun H."/>
            <person name="Susca A."/>
            <person name="Todd R.B."/>
            <person name="Tsang A."/>
            <person name="Unkles S.E."/>
            <person name="van de Wiele N."/>
            <person name="van Rossen-Uffink D."/>
            <person name="Oliveira J.V."/>
            <person name="Vesth T.C."/>
            <person name="Visser J."/>
            <person name="Yu J.-H."/>
            <person name="Zhou M."/>
            <person name="Andersen M.R."/>
            <person name="Archer D.B."/>
            <person name="Baker S.E."/>
            <person name="Benoit I."/>
            <person name="Brakhage A.A."/>
            <person name="Braus G.H."/>
            <person name="Fischer R."/>
            <person name="Frisvad J.C."/>
            <person name="Goldman G.H."/>
            <person name="Houbraken J."/>
            <person name="Oakley B."/>
            <person name="Pocsi I."/>
            <person name="Scazzocchio C."/>
            <person name="Seiboth B."/>
            <person name="vanKuyk P.A."/>
            <person name="Wortman J."/>
            <person name="Dyer P.S."/>
            <person name="Grigoriev I.V."/>
        </authorList>
    </citation>
    <scope>NUCLEOTIDE SEQUENCE [LARGE SCALE GENOMIC DNA]</scope>
    <source>
        <strain evidence="5">ATCC 16872 / CBS 172.66 / WB 5094</strain>
    </source>
</reference>
<dbReference type="PRINTS" id="PR00080">
    <property type="entry name" value="SDRFAMILY"/>
</dbReference>
<dbReference type="Gene3D" id="3.40.50.720">
    <property type="entry name" value="NAD(P)-binding Rossmann-like Domain"/>
    <property type="match status" value="1"/>
</dbReference>
<dbReference type="Pfam" id="PF13561">
    <property type="entry name" value="adh_short_C2"/>
    <property type="match status" value="1"/>
</dbReference>
<dbReference type="FunFam" id="3.40.50.720:FF:000084">
    <property type="entry name" value="Short-chain dehydrogenase reductase"/>
    <property type="match status" value="1"/>
</dbReference>
<dbReference type="OrthoDB" id="5840532at2759"/>
<keyword evidence="2" id="KW-0521">NADP</keyword>
<dbReference type="GO" id="GO:0016491">
    <property type="term" value="F:oxidoreductase activity"/>
    <property type="evidence" value="ECO:0007669"/>
    <property type="project" value="UniProtKB-KW"/>
</dbReference>
<dbReference type="GeneID" id="30969995"/>
<organism evidence="4 5">
    <name type="scientific">Aspergillus aculeatus (strain ATCC 16872 / CBS 172.66 / WB 5094)</name>
    <dbReference type="NCBI Taxonomy" id="690307"/>
    <lineage>
        <taxon>Eukaryota</taxon>
        <taxon>Fungi</taxon>
        <taxon>Dikarya</taxon>
        <taxon>Ascomycota</taxon>
        <taxon>Pezizomycotina</taxon>
        <taxon>Eurotiomycetes</taxon>
        <taxon>Eurotiomycetidae</taxon>
        <taxon>Eurotiales</taxon>
        <taxon>Aspergillaceae</taxon>
        <taxon>Aspergillus</taxon>
        <taxon>Aspergillus subgen. Circumdati</taxon>
    </lineage>
</organism>